<dbReference type="KEGG" id="lpav:PLANPX_2787"/>
<dbReference type="AlphaFoldDB" id="A0A5K7X9W3"/>
<protein>
    <submittedName>
        <fullName evidence="1">Uncharacterized protein</fullName>
    </submittedName>
</protein>
<keyword evidence="2" id="KW-1185">Reference proteome</keyword>
<evidence type="ECO:0000313" key="1">
    <source>
        <dbReference type="EMBL" id="BBO33175.1"/>
    </source>
</evidence>
<sequence>MVGATPADWVPANEEAAELNATVTAAQGGDVGPATLSAPKPQRVNARATTRALAAGHTLGRHGHAAGVTDAMIAEVDAEFGKANPVESEIHLRNAYHVIRGYFEALGMPIPAASANVNASDAAS</sequence>
<organism evidence="1 2">
    <name type="scientific">Lacipirellula parvula</name>
    <dbReference type="NCBI Taxonomy" id="2650471"/>
    <lineage>
        <taxon>Bacteria</taxon>
        <taxon>Pseudomonadati</taxon>
        <taxon>Planctomycetota</taxon>
        <taxon>Planctomycetia</taxon>
        <taxon>Pirellulales</taxon>
        <taxon>Lacipirellulaceae</taxon>
        <taxon>Lacipirellula</taxon>
    </lineage>
</organism>
<reference evidence="2" key="1">
    <citation type="submission" date="2019-10" db="EMBL/GenBank/DDBJ databases">
        <title>Lacipirellula parvula gen. nov., sp. nov., representing a lineage of planctomycetes widespread in freshwater anoxic habitats, and description of the family Lacipirellulaceae.</title>
        <authorList>
            <person name="Dedysh S.N."/>
            <person name="Kulichevskaya I.S."/>
            <person name="Beletsky A.V."/>
            <person name="Rakitin A.L."/>
            <person name="Mardanov A.V."/>
            <person name="Ivanova A.A."/>
            <person name="Saltykova V.X."/>
            <person name="Rijpstra W.I.C."/>
            <person name="Sinninghe Damste J.S."/>
            <person name="Ravin N.V."/>
        </authorList>
    </citation>
    <scope>NUCLEOTIDE SEQUENCE [LARGE SCALE GENOMIC DNA]</scope>
    <source>
        <strain evidence="2">PX69</strain>
    </source>
</reference>
<dbReference type="EMBL" id="AP021861">
    <property type="protein sequence ID" value="BBO33175.1"/>
    <property type="molecule type" value="Genomic_DNA"/>
</dbReference>
<name>A0A5K7X9W3_9BACT</name>
<evidence type="ECO:0000313" key="2">
    <source>
        <dbReference type="Proteomes" id="UP000326837"/>
    </source>
</evidence>
<proteinExistence type="predicted"/>
<gene>
    <name evidence="1" type="ORF">PLANPX_2787</name>
</gene>
<accession>A0A5K7X9W3</accession>
<dbReference type="Proteomes" id="UP000326837">
    <property type="component" value="Chromosome"/>
</dbReference>